<comment type="caution">
    <text evidence="8">The sequence shown here is derived from an EMBL/GenBank/DDBJ whole genome shotgun (WGS) entry which is preliminary data.</text>
</comment>
<accession>A0ABD3SBK6</accession>
<keyword evidence="5" id="KW-0175">Coiled coil</keyword>
<dbReference type="PANTHER" id="PTHR47573:SF1">
    <property type="entry name" value="PROTEIN AF-9 HOMOLOG"/>
    <property type="match status" value="1"/>
</dbReference>
<evidence type="ECO:0000313" key="9">
    <source>
        <dbReference type="Proteomes" id="UP001530377"/>
    </source>
</evidence>
<dbReference type="Gene3D" id="2.60.40.1970">
    <property type="entry name" value="YEATS domain"/>
    <property type="match status" value="1"/>
</dbReference>
<reference evidence="8 9" key="1">
    <citation type="submission" date="2024-10" db="EMBL/GenBank/DDBJ databases">
        <title>Updated reference genomes for cyclostephanoid diatoms.</title>
        <authorList>
            <person name="Roberts W.R."/>
            <person name="Alverson A.J."/>
        </authorList>
    </citation>
    <scope>NUCLEOTIDE SEQUENCE [LARGE SCALE GENOMIC DNA]</scope>
    <source>
        <strain evidence="8 9">AJA228-03</strain>
    </source>
</reference>
<keyword evidence="1" id="KW-0805">Transcription regulation</keyword>
<gene>
    <name evidence="8" type="ORF">ACHAXA_000269</name>
</gene>
<sequence length="371" mass="40861">MTMTTNHHGRLENTTTCLPIAYGSVAFYLGSKADEYHTHRWTLYVRSPDRTLDLGLAISRVIFQLHPSFTQPTREVVEPPFEVTETGWGEFEASIRIVWREDADERSTILTHGIRLYPKMAPTTSADPSAYMNTTVPGGFSVRAIRRLFFYLNFALLLLSPLEPSSLTMHDSSSRLATSSEGPLFVTAFADLTKFVSFVFSPNTHTNTYTRKKKTNKQTVVSEKYDEVVFTNPKAEFHHRLVGGNVHKELPYPLSNEPSVMEHFRTYGDEGEMKAMLEAKRFLEGELRNVRERLLRVDVELEEAKRTLSAVRGSNAASAAIKGTVDVGGDAVGGLAGGGGTNAGNAVVKPPKVASASTSDSQPAGKKARSS</sequence>
<evidence type="ECO:0000256" key="5">
    <source>
        <dbReference type="SAM" id="Coils"/>
    </source>
</evidence>
<dbReference type="InterPro" id="IPR055129">
    <property type="entry name" value="YEATS_dom"/>
</dbReference>
<protein>
    <recommendedName>
        <fullName evidence="7">YEATS domain-containing protein</fullName>
    </recommendedName>
</protein>
<evidence type="ECO:0000313" key="8">
    <source>
        <dbReference type="EMBL" id="KAL3821770.1"/>
    </source>
</evidence>
<dbReference type="Proteomes" id="UP001530377">
    <property type="component" value="Unassembled WGS sequence"/>
</dbReference>
<dbReference type="InterPro" id="IPR038704">
    <property type="entry name" value="YEAST_sf"/>
</dbReference>
<keyword evidence="2" id="KW-0804">Transcription</keyword>
<evidence type="ECO:0000259" key="7">
    <source>
        <dbReference type="PROSITE" id="PS51037"/>
    </source>
</evidence>
<feature type="coiled-coil region" evidence="5">
    <location>
        <begin position="273"/>
        <end position="307"/>
    </location>
</feature>
<feature type="domain" description="YEATS" evidence="7">
    <location>
        <begin position="10"/>
        <end position="244"/>
    </location>
</feature>
<dbReference type="Pfam" id="PF03366">
    <property type="entry name" value="YEATS"/>
    <property type="match status" value="1"/>
</dbReference>
<feature type="region of interest" description="Disordered" evidence="6">
    <location>
        <begin position="335"/>
        <end position="371"/>
    </location>
</feature>
<keyword evidence="9" id="KW-1185">Reference proteome</keyword>
<dbReference type="InterPro" id="IPR005033">
    <property type="entry name" value="YEATS"/>
</dbReference>
<dbReference type="PROSITE" id="PS51037">
    <property type="entry name" value="YEATS"/>
    <property type="match status" value="1"/>
</dbReference>
<evidence type="ECO:0000256" key="2">
    <source>
        <dbReference type="ARBA" id="ARBA00023163"/>
    </source>
</evidence>
<dbReference type="PANTHER" id="PTHR47573">
    <property type="entry name" value="PROTEIN AF-9 HOMOLOG"/>
    <property type="match status" value="1"/>
</dbReference>
<proteinExistence type="predicted"/>
<evidence type="ECO:0000256" key="6">
    <source>
        <dbReference type="SAM" id="MobiDB-lite"/>
    </source>
</evidence>
<keyword evidence="3 4" id="KW-0539">Nucleus</keyword>
<evidence type="ECO:0000256" key="4">
    <source>
        <dbReference type="PROSITE-ProRule" id="PRU00376"/>
    </source>
</evidence>
<dbReference type="GO" id="GO:0005634">
    <property type="term" value="C:nucleus"/>
    <property type="evidence" value="ECO:0007669"/>
    <property type="project" value="UniProtKB-SubCell"/>
</dbReference>
<dbReference type="AlphaFoldDB" id="A0ABD3SBK6"/>
<dbReference type="EMBL" id="JALLPB020000085">
    <property type="protein sequence ID" value="KAL3821770.1"/>
    <property type="molecule type" value="Genomic_DNA"/>
</dbReference>
<comment type="subcellular location">
    <subcellularLocation>
        <location evidence="4">Nucleus</location>
    </subcellularLocation>
</comment>
<name>A0ABD3SBK6_9STRA</name>
<evidence type="ECO:0000256" key="1">
    <source>
        <dbReference type="ARBA" id="ARBA00023015"/>
    </source>
</evidence>
<organism evidence="8 9">
    <name type="scientific">Cyclostephanos tholiformis</name>
    <dbReference type="NCBI Taxonomy" id="382380"/>
    <lineage>
        <taxon>Eukaryota</taxon>
        <taxon>Sar</taxon>
        <taxon>Stramenopiles</taxon>
        <taxon>Ochrophyta</taxon>
        <taxon>Bacillariophyta</taxon>
        <taxon>Coscinodiscophyceae</taxon>
        <taxon>Thalassiosirophycidae</taxon>
        <taxon>Stephanodiscales</taxon>
        <taxon>Stephanodiscaceae</taxon>
        <taxon>Cyclostephanos</taxon>
    </lineage>
</organism>
<evidence type="ECO:0000256" key="3">
    <source>
        <dbReference type="ARBA" id="ARBA00023242"/>
    </source>
</evidence>